<organism evidence="1 2">
    <name type="scientific">Falsiroseomonas selenitidurans</name>
    <dbReference type="NCBI Taxonomy" id="2716335"/>
    <lineage>
        <taxon>Bacteria</taxon>
        <taxon>Pseudomonadati</taxon>
        <taxon>Pseudomonadota</taxon>
        <taxon>Alphaproteobacteria</taxon>
        <taxon>Acetobacterales</taxon>
        <taxon>Roseomonadaceae</taxon>
        <taxon>Falsiroseomonas</taxon>
    </lineage>
</organism>
<protein>
    <recommendedName>
        <fullName evidence="3">Transposase</fullName>
    </recommendedName>
</protein>
<sequence>MIGYTENLSSETAKAFSQLCTRRSGLSKSDILAYVSNPGGHWNASINDLLAHRFFERHNERRAVRHRRVESD</sequence>
<evidence type="ECO:0000313" key="1">
    <source>
        <dbReference type="EMBL" id="NKC31595.1"/>
    </source>
</evidence>
<keyword evidence="2" id="KW-1185">Reference proteome</keyword>
<accession>A0ABX1E342</accession>
<proteinExistence type="predicted"/>
<dbReference type="Proteomes" id="UP000787635">
    <property type="component" value="Unassembled WGS sequence"/>
</dbReference>
<dbReference type="RefSeq" id="WP_168030788.1">
    <property type="nucleotide sequence ID" value="NZ_JAAVNE010000017.1"/>
</dbReference>
<comment type="caution">
    <text evidence="1">The sequence shown here is derived from an EMBL/GenBank/DDBJ whole genome shotgun (WGS) entry which is preliminary data.</text>
</comment>
<gene>
    <name evidence="1" type="ORF">HEQ75_12070</name>
</gene>
<name>A0ABX1E342_9PROT</name>
<evidence type="ECO:0000313" key="2">
    <source>
        <dbReference type="Proteomes" id="UP000787635"/>
    </source>
</evidence>
<dbReference type="EMBL" id="JAAVNE010000017">
    <property type="protein sequence ID" value="NKC31595.1"/>
    <property type="molecule type" value="Genomic_DNA"/>
</dbReference>
<evidence type="ECO:0008006" key="3">
    <source>
        <dbReference type="Google" id="ProtNLM"/>
    </source>
</evidence>
<reference evidence="1 2" key="1">
    <citation type="submission" date="2020-03" db="EMBL/GenBank/DDBJ databases">
        <title>Roseomonas selenitidurans sp. nov. isolated from urban soil.</title>
        <authorList>
            <person name="Liu H."/>
        </authorList>
    </citation>
    <scope>NUCLEOTIDE SEQUENCE [LARGE SCALE GENOMIC DNA]</scope>
    <source>
        <strain evidence="1 2">BU-1</strain>
    </source>
</reference>